<sequence>MFVFWKSSSNMSDLVGPEYQGCVDGSMMDGFSVFIQGLLAVLAFSTLMCKFLTRRNNNVQYVENNVFFNLKQHKHISLHQIHKIMFFLATSYDPFNILDGYAFLELEEVVLDYIPNPQLELAIVMLIVPFIVNSIMFWVVDSLTMRKSKKITSLEGSRDCPKQVEVLPNDSNDEAEVLLKEDEDDATVCSEQEEHVSTEEVLIRVCMEV</sequence>
<keyword evidence="1" id="KW-0812">Transmembrane</keyword>
<accession>A0A8C2BNN8</accession>
<dbReference type="GO" id="GO:0016020">
    <property type="term" value="C:membrane"/>
    <property type="evidence" value="ECO:0007669"/>
    <property type="project" value="TreeGrafter"/>
</dbReference>
<evidence type="ECO:0000313" key="2">
    <source>
        <dbReference type="Ensembl" id="ENSCCRP00015122278.1"/>
    </source>
</evidence>
<evidence type="ECO:0000256" key="1">
    <source>
        <dbReference type="SAM" id="Phobius"/>
    </source>
</evidence>
<dbReference type="AlphaFoldDB" id="A0A8C2BNN8"/>
<dbReference type="PANTHER" id="PTHR31735">
    <property type="entry name" value="VACUOLAR MEMBRANE PROTEIN YPL162C"/>
    <property type="match status" value="1"/>
</dbReference>
<evidence type="ECO:0000313" key="3">
    <source>
        <dbReference type="Proteomes" id="UP000694700"/>
    </source>
</evidence>
<organism evidence="2 3">
    <name type="scientific">Cyprinus carpio</name>
    <name type="common">Common carp</name>
    <dbReference type="NCBI Taxonomy" id="7962"/>
    <lineage>
        <taxon>Eukaryota</taxon>
        <taxon>Metazoa</taxon>
        <taxon>Chordata</taxon>
        <taxon>Craniata</taxon>
        <taxon>Vertebrata</taxon>
        <taxon>Euteleostomi</taxon>
        <taxon>Actinopterygii</taxon>
        <taxon>Neopterygii</taxon>
        <taxon>Teleostei</taxon>
        <taxon>Ostariophysi</taxon>
        <taxon>Cypriniformes</taxon>
        <taxon>Cyprinidae</taxon>
        <taxon>Cyprininae</taxon>
        <taxon>Cyprinus</taxon>
    </lineage>
</organism>
<dbReference type="Ensembl" id="ENSCCRT00015126154.1">
    <property type="protein sequence ID" value="ENSCCRP00015122278.1"/>
    <property type="gene ID" value="ENSCCRG00015048033.1"/>
</dbReference>
<feature type="transmembrane region" description="Helical" evidence="1">
    <location>
        <begin position="119"/>
        <end position="140"/>
    </location>
</feature>
<reference evidence="2" key="1">
    <citation type="submission" date="2025-08" db="UniProtKB">
        <authorList>
            <consortium name="Ensembl"/>
        </authorList>
    </citation>
    <scope>IDENTIFICATION</scope>
</reference>
<protein>
    <submittedName>
        <fullName evidence="2">Uncharacterized protein</fullName>
    </submittedName>
</protein>
<dbReference type="InterPro" id="IPR022127">
    <property type="entry name" value="STIMATE/YPL162C"/>
</dbReference>
<proteinExistence type="predicted"/>
<feature type="transmembrane region" description="Helical" evidence="1">
    <location>
        <begin position="33"/>
        <end position="52"/>
    </location>
</feature>
<name>A0A8C2BNN8_CYPCA</name>
<dbReference type="Proteomes" id="UP000694700">
    <property type="component" value="Unplaced"/>
</dbReference>
<keyword evidence="1" id="KW-0472">Membrane</keyword>
<keyword evidence="1" id="KW-1133">Transmembrane helix</keyword>
<dbReference type="Pfam" id="PF12400">
    <property type="entry name" value="STIMATE"/>
    <property type="match status" value="1"/>
</dbReference>
<dbReference type="PANTHER" id="PTHR31735:SF3">
    <property type="entry name" value="TRANSMEMBRANE PROTEIN 110-RELATED"/>
    <property type="match status" value="1"/>
</dbReference>
<feature type="transmembrane region" description="Helical" evidence="1">
    <location>
        <begin position="84"/>
        <end position="104"/>
    </location>
</feature>